<keyword evidence="3" id="KW-1185">Reference proteome</keyword>
<dbReference type="Pfam" id="PF13304">
    <property type="entry name" value="AAA_21"/>
    <property type="match status" value="1"/>
</dbReference>
<protein>
    <submittedName>
        <fullName evidence="2">AAA family ATPase</fullName>
    </submittedName>
</protein>
<dbReference type="InterPro" id="IPR034139">
    <property type="entry name" value="TOPRIM_OLD"/>
</dbReference>
<evidence type="ECO:0000313" key="2">
    <source>
        <dbReference type="EMBL" id="MDZ5494249.1"/>
    </source>
</evidence>
<sequence length="663" mass="70752">MRITRISATNFLGLAAAEVCTDRPLTIVTGANGSGKSTLLQALNLMVDAVHASVTGTRPLDSEWTTAGHNGGESFEVRVGVKFDASDERVLIDSYYRAATLHLLHPEATDVMALAAAVDAKLTPSSASPMMAGDLVVIFDKQQRGPWTVGWEFELPHGPVHVQLLGNEVGRLLDGPVIAGPSKSPYVGELCPSTNDIVEKVNDGKVPVELWNYVQGRRVEFVAEQVNATVQPASVAAVLAEADYQSQPQGRVPFAHLLERLLARRLQVTNNHRAPIRTCFKAGELADVPSLRDGSLLALELHRLKNGSAGDRRRFARVRESFKQLTGEQVDCTEQVVPDVEGYAEVMLVPTIQIQVGGEAHDVPLHRAGAGAAEALLLATLLADERRCVFLDEPAVHLSPTAQRRLLAMLRARRSGPGQALCVTHNPDLVPSQTADELGSIVRMSKSGDRAVNSIAADTPADIAAVIRLLASAEVRSLLFAAGVVLFEGPTDLAAIGRWLDGSVVDDKGPLPTPDERNVAFLSVDGQKGYGAFASLAQRLGVPWVIVADGPAMRPGSDMAKQLAKLSRVVPQSGEKLADVRAEWAAEGVYSLADDFGDDGSKGGELEVFLGRLDAHMLTKVRRDVGTQKGTRVGAAFADAVPAPPEVAALWADLLRALGLPRT</sequence>
<evidence type="ECO:0000313" key="3">
    <source>
        <dbReference type="Proteomes" id="UP001290101"/>
    </source>
</evidence>
<comment type="caution">
    <text evidence="2">The sequence shown here is derived from an EMBL/GenBank/DDBJ whole genome shotgun (WGS) entry which is preliminary data.</text>
</comment>
<name>A0ABU5JPF1_9ACTN</name>
<proteinExistence type="predicted"/>
<organism evidence="2 3">
    <name type="scientific">Micromonospora sicca</name>
    <dbReference type="NCBI Taxonomy" id="2202420"/>
    <lineage>
        <taxon>Bacteria</taxon>
        <taxon>Bacillati</taxon>
        <taxon>Actinomycetota</taxon>
        <taxon>Actinomycetes</taxon>
        <taxon>Micromonosporales</taxon>
        <taxon>Micromonosporaceae</taxon>
        <taxon>Micromonospora</taxon>
    </lineage>
</organism>
<dbReference type="RefSeq" id="WP_322443724.1">
    <property type="nucleotide sequence ID" value="NZ_JAXOTQ010000066.1"/>
</dbReference>
<dbReference type="Proteomes" id="UP001290101">
    <property type="component" value="Unassembled WGS sequence"/>
</dbReference>
<evidence type="ECO:0000259" key="1">
    <source>
        <dbReference type="SMART" id="SM00382"/>
    </source>
</evidence>
<dbReference type="Pfam" id="PF20469">
    <property type="entry name" value="OLD-like_TOPRIM"/>
    <property type="match status" value="1"/>
</dbReference>
<dbReference type="Pfam" id="PF13175">
    <property type="entry name" value="AAA_15"/>
    <property type="match status" value="1"/>
</dbReference>
<reference evidence="2 3" key="1">
    <citation type="submission" date="2023-12" db="EMBL/GenBank/DDBJ databases">
        <title>Micromonospora sp. nov., isolated from Atacama Desert.</title>
        <authorList>
            <person name="Carro L."/>
            <person name="Golinska P."/>
            <person name="Klenk H.-P."/>
            <person name="Goodfellow M."/>
        </authorList>
    </citation>
    <scope>NUCLEOTIDE SEQUENCE [LARGE SCALE GENOMIC DNA]</scope>
    <source>
        <strain evidence="2 3">4G53</strain>
    </source>
</reference>
<dbReference type="PANTHER" id="PTHR43581">
    <property type="entry name" value="ATP/GTP PHOSPHATASE"/>
    <property type="match status" value="1"/>
</dbReference>
<dbReference type="InterPro" id="IPR041685">
    <property type="entry name" value="AAA_GajA/Old/RecF-like"/>
</dbReference>
<dbReference type="InterPro" id="IPR027417">
    <property type="entry name" value="P-loop_NTPase"/>
</dbReference>
<dbReference type="InterPro" id="IPR051396">
    <property type="entry name" value="Bact_Antivir_Def_Nuclease"/>
</dbReference>
<accession>A0ABU5JPF1</accession>
<dbReference type="CDD" id="cd00267">
    <property type="entry name" value="ABC_ATPase"/>
    <property type="match status" value="1"/>
</dbReference>
<dbReference type="Gene3D" id="3.40.50.300">
    <property type="entry name" value="P-loop containing nucleotide triphosphate hydrolases"/>
    <property type="match status" value="2"/>
</dbReference>
<dbReference type="EMBL" id="JAXOTQ010000066">
    <property type="protein sequence ID" value="MDZ5494249.1"/>
    <property type="molecule type" value="Genomic_DNA"/>
</dbReference>
<dbReference type="PANTHER" id="PTHR43581:SF4">
    <property type="entry name" value="ATP_GTP PHOSPHATASE"/>
    <property type="match status" value="1"/>
</dbReference>
<feature type="domain" description="AAA+ ATPase" evidence="1">
    <location>
        <begin position="22"/>
        <end position="448"/>
    </location>
</feature>
<dbReference type="SUPFAM" id="SSF52540">
    <property type="entry name" value="P-loop containing nucleoside triphosphate hydrolases"/>
    <property type="match status" value="1"/>
</dbReference>
<dbReference type="InterPro" id="IPR003593">
    <property type="entry name" value="AAA+_ATPase"/>
</dbReference>
<gene>
    <name evidence="2" type="ORF">U2F25_33210</name>
</gene>
<dbReference type="InterPro" id="IPR003959">
    <property type="entry name" value="ATPase_AAA_core"/>
</dbReference>
<dbReference type="SMART" id="SM00382">
    <property type="entry name" value="AAA"/>
    <property type="match status" value="1"/>
</dbReference>